<gene>
    <name evidence="2" type="ordered locus">MK0909</name>
</gene>
<dbReference type="Proteomes" id="UP000001826">
    <property type="component" value="Chromosome"/>
</dbReference>
<proteinExistence type="predicted"/>
<dbReference type="PaxDb" id="190192-MK0909"/>
<reference evidence="2 3" key="1">
    <citation type="journal article" date="2002" name="Proc. Natl. Acad. Sci. U.S.A.">
        <title>The complete genome of hyperthermophile Methanopyrus kandleri AV19 and monophyly of archaeal methanogens.</title>
        <authorList>
            <person name="Slesarev A.I."/>
            <person name="Mezhevaya K.V."/>
            <person name="Makarova K.S."/>
            <person name="Polushin N.N."/>
            <person name="Shcherbinina O.V."/>
            <person name="Shakhova V.V."/>
            <person name="Belova G.I."/>
            <person name="Aravind L."/>
            <person name="Natale D.A."/>
            <person name="Rogozin I.B."/>
            <person name="Tatusov R.L."/>
            <person name="Wolf Y.I."/>
            <person name="Stetter K.O."/>
            <person name="Malykh A.G."/>
            <person name="Koonin E.V."/>
            <person name="Kozyavkin S.A."/>
        </authorList>
    </citation>
    <scope>NUCLEOTIDE SEQUENCE [LARGE SCALE GENOMIC DNA]</scope>
    <source>
        <strain evidence="3">AV19 / DSM 6324 / JCM 9639 / NBRC 100938</strain>
    </source>
</reference>
<keyword evidence="3" id="KW-1185">Reference proteome</keyword>
<dbReference type="EMBL" id="AE009439">
    <property type="protein sequence ID" value="AAM02122.1"/>
    <property type="molecule type" value="Genomic_DNA"/>
</dbReference>
<dbReference type="STRING" id="190192.MK0909"/>
<name>Q8TWX2_METKA</name>
<dbReference type="InterPro" id="IPR036983">
    <property type="entry name" value="AIM24_sf"/>
</dbReference>
<dbReference type="Pfam" id="PF01987">
    <property type="entry name" value="AIM24"/>
    <property type="match status" value="1"/>
</dbReference>
<dbReference type="InterPro" id="IPR002838">
    <property type="entry name" value="AIM24"/>
</dbReference>
<dbReference type="Gene3D" id="3.60.160.10">
    <property type="entry name" value="Mitochondrial biogenesis AIM24"/>
    <property type="match status" value="1"/>
</dbReference>
<organism evidence="2 3">
    <name type="scientific">Methanopyrus kandleri (strain AV19 / DSM 6324 / JCM 9639 / NBRC 100938)</name>
    <dbReference type="NCBI Taxonomy" id="190192"/>
    <lineage>
        <taxon>Archaea</taxon>
        <taxon>Methanobacteriati</taxon>
        <taxon>Methanobacteriota</taxon>
        <taxon>Methanomada group</taxon>
        <taxon>Methanopyri</taxon>
        <taxon>Methanopyrales</taxon>
        <taxon>Methanopyraceae</taxon>
        <taxon>Methanopyrus</taxon>
    </lineage>
</organism>
<protein>
    <submittedName>
        <fullName evidence="2">Uncharacterized conserved protein</fullName>
    </submittedName>
</protein>
<dbReference type="KEGG" id="mka:MK0909"/>
<evidence type="ECO:0000256" key="1">
    <source>
        <dbReference type="SAM" id="MobiDB-lite"/>
    </source>
</evidence>
<dbReference type="InterPro" id="IPR016031">
    <property type="entry name" value="Trp_RNA-bd_attenuator-like_dom"/>
</dbReference>
<feature type="region of interest" description="Disordered" evidence="1">
    <location>
        <begin position="257"/>
        <end position="283"/>
    </location>
</feature>
<dbReference type="AlphaFoldDB" id="Q8TWX2"/>
<dbReference type="PANTHER" id="PTHR38074:SF1">
    <property type="entry name" value="ALTERED INHERITANCE OF MITOCHONDRIA PROTEIN 24, MITOCHONDRIAL"/>
    <property type="match status" value="1"/>
</dbReference>
<dbReference type="EnsemblBacteria" id="AAM02122">
    <property type="protein sequence ID" value="AAM02122"/>
    <property type="gene ID" value="MK0909"/>
</dbReference>
<dbReference type="PANTHER" id="PTHR38074">
    <property type="entry name" value="ALTERED INHERITANCE OF MITOCHONDRIA PROTEIN 24, MITOCHONDRIAL"/>
    <property type="match status" value="1"/>
</dbReference>
<dbReference type="GeneID" id="1477010"/>
<dbReference type="HOGENOM" id="CLU_929418_0_0_2"/>
<sequence length="299" mass="32443">MCDARRGCSTLGLLDSLLGGGDEGSGEAEVREVRDEVIEVELIRGPVYFKNDSIIAARGDLEFLATKPVRSSGGITGLLEKVLKAKLLGLRRYFVKVDGSGVLYAGDGGKVKVLEVPEGETVTVNQDRLLFTTTPADVAAQLDASVLSTGLIDMGFEGPCKIVVTAECDPVTVEVDGGPVYVDPECLIAWTGDLTFSATWKGSAFDFLLGREHGEEFLLEAHGYGKVLVAPYDERIRRLERMIRRAGARGGGVVGGGENYGEEYGEEYEEYEESSDEGGLFDDLFDFDFDTDDFDLDFD</sequence>
<feature type="compositionally biased region" description="Acidic residues" evidence="1">
    <location>
        <begin position="260"/>
        <end position="283"/>
    </location>
</feature>
<accession>Q8TWX2</accession>
<dbReference type="RefSeq" id="WP_011019277.1">
    <property type="nucleotide sequence ID" value="NC_003551.1"/>
</dbReference>
<dbReference type="OrthoDB" id="377280at2157"/>
<dbReference type="SUPFAM" id="SSF51219">
    <property type="entry name" value="TRAP-like"/>
    <property type="match status" value="1"/>
</dbReference>
<evidence type="ECO:0000313" key="3">
    <source>
        <dbReference type="Proteomes" id="UP000001826"/>
    </source>
</evidence>
<dbReference type="InParanoid" id="Q8TWX2"/>
<evidence type="ECO:0000313" key="2">
    <source>
        <dbReference type="EMBL" id="AAM02122.1"/>
    </source>
</evidence>